<gene>
    <name evidence="1" type="ORF">N0B16_09260</name>
</gene>
<dbReference type="InterPro" id="IPR058074">
    <property type="entry name" value="Bacteriocin-like"/>
</dbReference>
<protein>
    <recommendedName>
        <fullName evidence="3">Bacteriocin-type signal sequence-containing protein</fullName>
    </recommendedName>
</protein>
<evidence type="ECO:0008006" key="3">
    <source>
        <dbReference type="Google" id="ProtNLM"/>
    </source>
</evidence>
<accession>A0ABT2VXA1</accession>
<keyword evidence="2" id="KW-1185">Reference proteome</keyword>
<proteinExistence type="predicted"/>
<dbReference type="NCBIfam" id="NF047798">
    <property type="entry name" value="leader_Chryseo"/>
    <property type="match status" value="1"/>
</dbReference>
<dbReference type="Proteomes" id="UP001208114">
    <property type="component" value="Unassembled WGS sequence"/>
</dbReference>
<dbReference type="RefSeq" id="WP_262990560.1">
    <property type="nucleotide sequence ID" value="NZ_JAOTEN010000002.1"/>
</dbReference>
<organism evidence="1 2">
    <name type="scientific">Chryseobacterium gilvum</name>
    <dbReference type="NCBI Taxonomy" id="2976534"/>
    <lineage>
        <taxon>Bacteria</taxon>
        <taxon>Pseudomonadati</taxon>
        <taxon>Bacteroidota</taxon>
        <taxon>Flavobacteriia</taxon>
        <taxon>Flavobacteriales</taxon>
        <taxon>Weeksellaceae</taxon>
        <taxon>Chryseobacterium group</taxon>
        <taxon>Chryseobacterium</taxon>
    </lineage>
</organism>
<evidence type="ECO:0000313" key="1">
    <source>
        <dbReference type="EMBL" id="MCU7614622.1"/>
    </source>
</evidence>
<reference evidence="2" key="1">
    <citation type="submission" date="2023-07" db="EMBL/GenBank/DDBJ databases">
        <title>Chryseobacterium sp. GMJ5 Genome sequencing and assembly.</title>
        <authorList>
            <person name="Jung Y."/>
        </authorList>
    </citation>
    <scope>NUCLEOTIDE SEQUENCE [LARGE SCALE GENOMIC DNA]</scope>
    <source>
        <strain evidence="2">GMJ5</strain>
    </source>
</reference>
<name>A0ABT2VXA1_9FLAO</name>
<evidence type="ECO:0000313" key="2">
    <source>
        <dbReference type="Proteomes" id="UP001208114"/>
    </source>
</evidence>
<sequence length="54" mass="5921">MKNLKKLSKDQLKSISGAGGIKQNPEPDFCLYYCNGTVICTTCSKDFTCPDDSI</sequence>
<dbReference type="EMBL" id="JAOTEN010000002">
    <property type="protein sequence ID" value="MCU7614622.1"/>
    <property type="molecule type" value="Genomic_DNA"/>
</dbReference>
<comment type="caution">
    <text evidence="1">The sequence shown here is derived from an EMBL/GenBank/DDBJ whole genome shotgun (WGS) entry which is preliminary data.</text>
</comment>